<proteinExistence type="predicted"/>
<accession>A0ABS5L524</accession>
<protein>
    <recommendedName>
        <fullName evidence="3">SnoaL-like domain-containing protein</fullName>
    </recommendedName>
</protein>
<dbReference type="Proteomes" id="UP000730482">
    <property type="component" value="Unassembled WGS sequence"/>
</dbReference>
<comment type="caution">
    <text evidence="1">The sequence shown here is derived from an EMBL/GenBank/DDBJ whole genome shotgun (WGS) entry which is preliminary data.</text>
</comment>
<organism evidence="1 2">
    <name type="scientific">Catenulispora pinistramenti</name>
    <dbReference type="NCBI Taxonomy" id="2705254"/>
    <lineage>
        <taxon>Bacteria</taxon>
        <taxon>Bacillati</taxon>
        <taxon>Actinomycetota</taxon>
        <taxon>Actinomycetes</taxon>
        <taxon>Catenulisporales</taxon>
        <taxon>Catenulisporaceae</taxon>
        <taxon>Catenulispora</taxon>
    </lineage>
</organism>
<dbReference type="EMBL" id="JAAFYZ010000252">
    <property type="protein sequence ID" value="MBS2553401.1"/>
    <property type="molecule type" value="Genomic_DNA"/>
</dbReference>
<evidence type="ECO:0000313" key="1">
    <source>
        <dbReference type="EMBL" id="MBS2553401.1"/>
    </source>
</evidence>
<gene>
    <name evidence="1" type="ORF">KGQ19_41760</name>
</gene>
<dbReference type="RefSeq" id="WP_212019903.1">
    <property type="nucleotide sequence ID" value="NZ_JAAFYZ010000252.1"/>
</dbReference>
<evidence type="ECO:0008006" key="3">
    <source>
        <dbReference type="Google" id="ProtNLM"/>
    </source>
</evidence>
<keyword evidence="2" id="KW-1185">Reference proteome</keyword>
<name>A0ABS5L524_9ACTN</name>
<evidence type="ECO:0000313" key="2">
    <source>
        <dbReference type="Proteomes" id="UP000730482"/>
    </source>
</evidence>
<reference evidence="1 2" key="1">
    <citation type="submission" date="2020-02" db="EMBL/GenBank/DDBJ databases">
        <title>Acidophilic actinobacteria isolated from forest soil.</title>
        <authorList>
            <person name="Golinska P."/>
        </authorList>
    </citation>
    <scope>NUCLEOTIDE SEQUENCE [LARGE SCALE GENOMIC DNA]</scope>
    <source>
        <strain evidence="1 2">NL8</strain>
    </source>
</reference>
<sequence length="219" mass="24979">MKFFARRTQMEEPAEPKPLPPRVVLDIPTRRKWMTIPASFPDDEDFWQNATEWAAEGALVVWGDFHDKGVPMPDPDWQARTARLIEAAYDAFNDRTARTSLLFFHDLNRAPIPASFNVFVAELPIKKAYRLFVGDFDPDNVQPPAVETFEYSGGATGVRAKRFTFIDREAGTVVARVVYYWRRDNVDCQLIATFVDPGEVEAALPGLDDWARNTTAYPY</sequence>